<feature type="coiled-coil region" evidence="1">
    <location>
        <begin position="56"/>
        <end position="83"/>
    </location>
</feature>
<protein>
    <submittedName>
        <fullName evidence="2">Uncharacterized protein</fullName>
    </submittedName>
</protein>
<dbReference type="STRING" id="91604.ID47_06450"/>
<gene>
    <name evidence="2" type="ORF">ID47_06450</name>
</gene>
<dbReference type="AlphaFoldDB" id="A0A077B0L3"/>
<dbReference type="KEGG" id="paca:ID47_06450"/>
<accession>A0A077B0L3</accession>
<keyword evidence="1" id="KW-0175">Coiled coil</keyword>
<reference evidence="2 3" key="1">
    <citation type="submission" date="2014-07" db="EMBL/GenBank/DDBJ databases">
        <title>Comparative genomic insights into amoeba endosymbionts belonging to the families of Holosporaceae and Candidatus Midichloriaceae within Rickettsiales.</title>
        <authorList>
            <person name="Wang Z."/>
            <person name="Wu M."/>
        </authorList>
    </citation>
    <scope>NUCLEOTIDE SEQUENCE [LARGE SCALE GENOMIC DNA]</scope>
    <source>
        <strain evidence="2">PRA3</strain>
    </source>
</reference>
<dbReference type="Proteomes" id="UP000028926">
    <property type="component" value="Chromosome"/>
</dbReference>
<keyword evidence="3" id="KW-1185">Reference proteome</keyword>
<evidence type="ECO:0000313" key="3">
    <source>
        <dbReference type="Proteomes" id="UP000028926"/>
    </source>
</evidence>
<dbReference type="EMBL" id="CP008941">
    <property type="protein sequence ID" value="AIK96460.1"/>
    <property type="molecule type" value="Genomic_DNA"/>
</dbReference>
<evidence type="ECO:0000256" key="1">
    <source>
        <dbReference type="SAM" id="Coils"/>
    </source>
</evidence>
<sequence length="83" mass="10171">MSKLLFLTMIMTFQALCSEPERRNSFLNQDQDRHTQEEVLCIQQQKTPQEQLMLMHQQYKKNISDVREELEQQKKRYRLLKIN</sequence>
<organism evidence="2 3">
    <name type="scientific">Candidatus Odyssella acanthamoebae</name>
    <dbReference type="NCBI Taxonomy" id="91604"/>
    <lineage>
        <taxon>Bacteria</taxon>
        <taxon>Pseudomonadati</taxon>
        <taxon>Pseudomonadota</taxon>
        <taxon>Alphaproteobacteria</taxon>
        <taxon>Holosporales</taxon>
        <taxon>Candidatus Paracaedibacteraceae</taxon>
        <taxon>Candidatus Odyssella</taxon>
    </lineage>
</organism>
<evidence type="ECO:0000313" key="2">
    <source>
        <dbReference type="EMBL" id="AIK96460.1"/>
    </source>
</evidence>
<dbReference type="HOGENOM" id="CLU_2536363_0_0_5"/>
<name>A0A077B0L3_9PROT</name>
<proteinExistence type="predicted"/>
<dbReference type="RefSeq" id="WP_038464891.1">
    <property type="nucleotide sequence ID" value="NZ_CP008941.1"/>
</dbReference>